<protein>
    <recommendedName>
        <fullName evidence="4">Extracellular membrane protein CFEM domain-containing protein</fullName>
    </recommendedName>
</protein>
<proteinExistence type="predicted"/>
<gene>
    <name evidence="2" type="ORF">QBC34DRAFT_402917</name>
</gene>
<accession>A0AAV9GRM3</accession>
<dbReference type="Proteomes" id="UP001321760">
    <property type="component" value="Unassembled WGS sequence"/>
</dbReference>
<dbReference type="EMBL" id="MU865932">
    <property type="protein sequence ID" value="KAK4450594.1"/>
    <property type="molecule type" value="Genomic_DNA"/>
</dbReference>
<evidence type="ECO:0000256" key="1">
    <source>
        <dbReference type="SAM" id="SignalP"/>
    </source>
</evidence>
<evidence type="ECO:0000313" key="3">
    <source>
        <dbReference type="Proteomes" id="UP001321760"/>
    </source>
</evidence>
<reference evidence="2" key="1">
    <citation type="journal article" date="2023" name="Mol. Phylogenet. Evol.">
        <title>Genome-scale phylogeny and comparative genomics of the fungal order Sordariales.</title>
        <authorList>
            <person name="Hensen N."/>
            <person name="Bonometti L."/>
            <person name="Westerberg I."/>
            <person name="Brannstrom I.O."/>
            <person name="Guillou S."/>
            <person name="Cros-Aarteil S."/>
            <person name="Calhoun S."/>
            <person name="Haridas S."/>
            <person name="Kuo A."/>
            <person name="Mondo S."/>
            <person name="Pangilinan J."/>
            <person name="Riley R."/>
            <person name="LaButti K."/>
            <person name="Andreopoulos B."/>
            <person name="Lipzen A."/>
            <person name="Chen C."/>
            <person name="Yan M."/>
            <person name="Daum C."/>
            <person name="Ng V."/>
            <person name="Clum A."/>
            <person name="Steindorff A."/>
            <person name="Ohm R.A."/>
            <person name="Martin F."/>
            <person name="Silar P."/>
            <person name="Natvig D.O."/>
            <person name="Lalanne C."/>
            <person name="Gautier V."/>
            <person name="Ament-Velasquez S.L."/>
            <person name="Kruys A."/>
            <person name="Hutchinson M.I."/>
            <person name="Powell A.J."/>
            <person name="Barry K."/>
            <person name="Miller A.N."/>
            <person name="Grigoriev I.V."/>
            <person name="Debuchy R."/>
            <person name="Gladieux P."/>
            <person name="Hiltunen Thoren M."/>
            <person name="Johannesson H."/>
        </authorList>
    </citation>
    <scope>NUCLEOTIDE SEQUENCE</scope>
    <source>
        <strain evidence="2">PSN243</strain>
    </source>
</reference>
<reference evidence="2" key="2">
    <citation type="submission" date="2023-05" db="EMBL/GenBank/DDBJ databases">
        <authorList>
            <consortium name="Lawrence Berkeley National Laboratory"/>
            <person name="Steindorff A."/>
            <person name="Hensen N."/>
            <person name="Bonometti L."/>
            <person name="Westerberg I."/>
            <person name="Brannstrom I.O."/>
            <person name="Guillou S."/>
            <person name="Cros-Aarteil S."/>
            <person name="Calhoun S."/>
            <person name="Haridas S."/>
            <person name="Kuo A."/>
            <person name="Mondo S."/>
            <person name="Pangilinan J."/>
            <person name="Riley R."/>
            <person name="Labutti K."/>
            <person name="Andreopoulos B."/>
            <person name="Lipzen A."/>
            <person name="Chen C."/>
            <person name="Yanf M."/>
            <person name="Daum C."/>
            <person name="Ng V."/>
            <person name="Clum A."/>
            <person name="Ohm R."/>
            <person name="Martin F."/>
            <person name="Silar P."/>
            <person name="Natvig D."/>
            <person name="Lalanne C."/>
            <person name="Gautier V."/>
            <person name="Ament-Velasquez S.L."/>
            <person name="Kruys A."/>
            <person name="Hutchinson M.I."/>
            <person name="Powell A.J."/>
            <person name="Barry K."/>
            <person name="Miller A.N."/>
            <person name="Grigoriev I.V."/>
            <person name="Debuchy R."/>
            <person name="Gladieux P."/>
            <person name="Thoren M.H."/>
            <person name="Johannesson H."/>
        </authorList>
    </citation>
    <scope>NUCLEOTIDE SEQUENCE</scope>
    <source>
        <strain evidence="2">PSN243</strain>
    </source>
</reference>
<dbReference type="AlphaFoldDB" id="A0AAV9GRM3"/>
<feature type="chain" id="PRO_5043373101" description="Extracellular membrane protein CFEM domain-containing protein" evidence="1">
    <location>
        <begin position="20"/>
        <end position="72"/>
    </location>
</feature>
<name>A0AAV9GRM3_9PEZI</name>
<organism evidence="2 3">
    <name type="scientific">Podospora aff. communis PSN243</name>
    <dbReference type="NCBI Taxonomy" id="3040156"/>
    <lineage>
        <taxon>Eukaryota</taxon>
        <taxon>Fungi</taxon>
        <taxon>Dikarya</taxon>
        <taxon>Ascomycota</taxon>
        <taxon>Pezizomycotina</taxon>
        <taxon>Sordariomycetes</taxon>
        <taxon>Sordariomycetidae</taxon>
        <taxon>Sordariales</taxon>
        <taxon>Podosporaceae</taxon>
        <taxon>Podospora</taxon>
    </lineage>
</organism>
<evidence type="ECO:0008006" key="4">
    <source>
        <dbReference type="Google" id="ProtNLM"/>
    </source>
</evidence>
<feature type="signal peptide" evidence="1">
    <location>
        <begin position="1"/>
        <end position="19"/>
    </location>
</feature>
<keyword evidence="3" id="KW-1185">Reference proteome</keyword>
<comment type="caution">
    <text evidence="2">The sequence shown here is derived from an EMBL/GenBank/DDBJ whole genome shotgun (WGS) entry which is preliminary data.</text>
</comment>
<evidence type="ECO:0000313" key="2">
    <source>
        <dbReference type="EMBL" id="KAK4450594.1"/>
    </source>
</evidence>
<sequence>MKNYAALVVLLLAGQTVLALPGTIVARATPQCGSLTSFCINTRKCVCDDFTPPQISCPNAPDFTCNLACTCS</sequence>
<keyword evidence="1" id="KW-0732">Signal</keyword>